<comment type="caution">
    <text evidence="2">The sequence shown here is derived from an EMBL/GenBank/DDBJ whole genome shotgun (WGS) entry which is preliminary data.</text>
</comment>
<accession>A0A9D4D3C1</accession>
<dbReference type="Proteomes" id="UP000828390">
    <property type="component" value="Unassembled WGS sequence"/>
</dbReference>
<evidence type="ECO:0000313" key="2">
    <source>
        <dbReference type="EMBL" id="KAH3738391.1"/>
    </source>
</evidence>
<feature type="region of interest" description="Disordered" evidence="1">
    <location>
        <begin position="1"/>
        <end position="21"/>
    </location>
</feature>
<dbReference type="EMBL" id="JAIWYP010000011">
    <property type="protein sequence ID" value="KAH3738391.1"/>
    <property type="molecule type" value="Genomic_DNA"/>
</dbReference>
<dbReference type="AlphaFoldDB" id="A0A9D4D3C1"/>
<reference evidence="2" key="1">
    <citation type="journal article" date="2019" name="bioRxiv">
        <title>The Genome of the Zebra Mussel, Dreissena polymorpha: A Resource for Invasive Species Research.</title>
        <authorList>
            <person name="McCartney M.A."/>
            <person name="Auch B."/>
            <person name="Kono T."/>
            <person name="Mallez S."/>
            <person name="Zhang Y."/>
            <person name="Obille A."/>
            <person name="Becker A."/>
            <person name="Abrahante J.E."/>
            <person name="Garbe J."/>
            <person name="Badalamenti J.P."/>
            <person name="Herman A."/>
            <person name="Mangelson H."/>
            <person name="Liachko I."/>
            <person name="Sullivan S."/>
            <person name="Sone E.D."/>
            <person name="Koren S."/>
            <person name="Silverstein K.A.T."/>
            <person name="Beckman K.B."/>
            <person name="Gohl D.M."/>
        </authorList>
    </citation>
    <scope>NUCLEOTIDE SEQUENCE</scope>
    <source>
        <strain evidence="2">Duluth1</strain>
        <tissue evidence="2">Whole animal</tissue>
    </source>
</reference>
<evidence type="ECO:0000256" key="1">
    <source>
        <dbReference type="SAM" id="MobiDB-lite"/>
    </source>
</evidence>
<reference evidence="2" key="2">
    <citation type="submission" date="2020-11" db="EMBL/GenBank/DDBJ databases">
        <authorList>
            <person name="McCartney M.A."/>
            <person name="Auch B."/>
            <person name="Kono T."/>
            <person name="Mallez S."/>
            <person name="Becker A."/>
            <person name="Gohl D.M."/>
            <person name="Silverstein K.A.T."/>
            <person name="Koren S."/>
            <person name="Bechman K.B."/>
            <person name="Herman A."/>
            <person name="Abrahante J.E."/>
            <person name="Garbe J."/>
        </authorList>
    </citation>
    <scope>NUCLEOTIDE SEQUENCE</scope>
    <source>
        <strain evidence="2">Duluth1</strain>
        <tissue evidence="2">Whole animal</tissue>
    </source>
</reference>
<protein>
    <submittedName>
        <fullName evidence="2">Uncharacterized protein</fullName>
    </submittedName>
</protein>
<name>A0A9D4D3C1_DREPO</name>
<organism evidence="2 3">
    <name type="scientific">Dreissena polymorpha</name>
    <name type="common">Zebra mussel</name>
    <name type="synonym">Mytilus polymorpha</name>
    <dbReference type="NCBI Taxonomy" id="45954"/>
    <lineage>
        <taxon>Eukaryota</taxon>
        <taxon>Metazoa</taxon>
        <taxon>Spiralia</taxon>
        <taxon>Lophotrochozoa</taxon>
        <taxon>Mollusca</taxon>
        <taxon>Bivalvia</taxon>
        <taxon>Autobranchia</taxon>
        <taxon>Heteroconchia</taxon>
        <taxon>Euheterodonta</taxon>
        <taxon>Imparidentia</taxon>
        <taxon>Neoheterodontei</taxon>
        <taxon>Myida</taxon>
        <taxon>Dreissenoidea</taxon>
        <taxon>Dreissenidae</taxon>
        <taxon>Dreissena</taxon>
    </lineage>
</organism>
<keyword evidence="3" id="KW-1185">Reference proteome</keyword>
<sequence length="64" mass="7214">MSESVLLTHFGKESGGKSPPVCEEGALRDFSMFKNHMFDLKPHHSRGLQTKYCLKKRCGQSSQT</sequence>
<evidence type="ECO:0000313" key="3">
    <source>
        <dbReference type="Proteomes" id="UP000828390"/>
    </source>
</evidence>
<proteinExistence type="predicted"/>
<gene>
    <name evidence="2" type="ORF">DPMN_045024</name>
</gene>